<gene>
    <name evidence="1" type="ORF">EDD54_1813</name>
</gene>
<organism evidence="1 2">
    <name type="scientific">Oharaeibacter diazotrophicus</name>
    <dbReference type="NCBI Taxonomy" id="1920512"/>
    <lineage>
        <taxon>Bacteria</taxon>
        <taxon>Pseudomonadati</taxon>
        <taxon>Pseudomonadota</taxon>
        <taxon>Alphaproteobacteria</taxon>
        <taxon>Hyphomicrobiales</taxon>
        <taxon>Pleomorphomonadaceae</taxon>
        <taxon>Oharaeibacter</taxon>
    </lineage>
</organism>
<name>A0A4R6RF92_9HYPH</name>
<dbReference type="RefSeq" id="WP_126540857.1">
    <property type="nucleotide sequence ID" value="NZ_BSPM01000004.1"/>
</dbReference>
<dbReference type="EMBL" id="SNXY01000007">
    <property type="protein sequence ID" value="TDP84969.1"/>
    <property type="molecule type" value="Genomic_DNA"/>
</dbReference>
<proteinExistence type="predicted"/>
<sequence>MIDLDSIVSVNADLLSTEIDGELVMMDMDSGRYVNLDAIGTAVWRELSEPRAVAAVCAVLADRYEAEPGEIERDVLELMRRLDEMRLIRVHG</sequence>
<dbReference type="AlphaFoldDB" id="A0A4R6RF92"/>
<comment type="caution">
    <text evidence="1">The sequence shown here is derived from an EMBL/GenBank/DDBJ whole genome shotgun (WGS) entry which is preliminary data.</text>
</comment>
<evidence type="ECO:0000313" key="2">
    <source>
        <dbReference type="Proteomes" id="UP000294547"/>
    </source>
</evidence>
<dbReference type="Gene3D" id="1.10.10.1150">
    <property type="entry name" value="Coenzyme PQQ synthesis protein D (PqqD)"/>
    <property type="match status" value="1"/>
</dbReference>
<keyword evidence="2" id="KW-1185">Reference proteome</keyword>
<reference evidence="1 2" key="1">
    <citation type="submission" date="2019-03" db="EMBL/GenBank/DDBJ databases">
        <title>Genomic Encyclopedia of Type Strains, Phase IV (KMG-IV): sequencing the most valuable type-strain genomes for metagenomic binning, comparative biology and taxonomic classification.</title>
        <authorList>
            <person name="Goeker M."/>
        </authorList>
    </citation>
    <scope>NUCLEOTIDE SEQUENCE [LARGE SCALE GENOMIC DNA]</scope>
    <source>
        <strain evidence="1 2">DSM 102969</strain>
    </source>
</reference>
<dbReference type="OrthoDB" id="1495225at2"/>
<dbReference type="Proteomes" id="UP000294547">
    <property type="component" value="Unassembled WGS sequence"/>
</dbReference>
<dbReference type="InterPro" id="IPR041881">
    <property type="entry name" value="PqqD_sf"/>
</dbReference>
<accession>A0A4R6RF92</accession>
<dbReference type="Pfam" id="PF05402">
    <property type="entry name" value="PqqD"/>
    <property type="match status" value="1"/>
</dbReference>
<dbReference type="InterPro" id="IPR008792">
    <property type="entry name" value="PQQD"/>
</dbReference>
<protein>
    <submittedName>
        <fullName evidence="1">Coenzyme PQQ synthesis protein D (PqqD)</fullName>
    </submittedName>
</protein>
<evidence type="ECO:0000313" key="1">
    <source>
        <dbReference type="EMBL" id="TDP84969.1"/>
    </source>
</evidence>